<dbReference type="FunFam" id="3.40.50.300:FF:000077">
    <property type="entry name" value="Probable DNA repair helicase RAD25"/>
    <property type="match status" value="1"/>
</dbReference>
<keyword evidence="3" id="KW-0547">Nucleotide-binding</keyword>
<comment type="catalytic activity">
    <reaction evidence="12">
        <text>Couples ATP hydrolysis with the unwinding of duplex DNA by translocating in the 3'-5' direction.</text>
        <dbReference type="EC" id="5.6.2.4"/>
    </reaction>
</comment>
<evidence type="ECO:0000256" key="3">
    <source>
        <dbReference type="ARBA" id="ARBA00022741"/>
    </source>
</evidence>
<keyword evidence="4" id="KW-0227">DNA damage</keyword>
<evidence type="ECO:0000256" key="15">
    <source>
        <dbReference type="ARBA" id="ARBA00044810"/>
    </source>
</evidence>
<comment type="subcellular location">
    <subcellularLocation>
        <location evidence="1">Nucleus</location>
    </subcellularLocation>
</comment>
<evidence type="ECO:0000256" key="7">
    <source>
        <dbReference type="ARBA" id="ARBA00022840"/>
    </source>
</evidence>
<comment type="caution">
    <text evidence="21">The sequence shown here is derived from an EMBL/GenBank/DDBJ whole genome shotgun (WGS) entry which is preliminary data.</text>
</comment>
<evidence type="ECO:0000256" key="10">
    <source>
        <dbReference type="ARBA" id="ARBA00023235"/>
    </source>
</evidence>
<dbReference type="GO" id="GO:0005524">
    <property type="term" value="F:ATP binding"/>
    <property type="evidence" value="ECO:0007669"/>
    <property type="project" value="UniProtKB-KW"/>
</dbReference>
<protein>
    <recommendedName>
        <fullName evidence="14">General transcription and DNA repair factor IIH helicase/translocase subunit XPB</fullName>
        <ecNumber evidence="13">5.6.2.4</ecNumber>
    </recommendedName>
    <alternativeName>
        <fullName evidence="15">DNA 3'-5' helicase/translocase XPB</fullName>
    </alternativeName>
</protein>
<evidence type="ECO:0000313" key="22">
    <source>
        <dbReference type="Proteomes" id="UP000663852"/>
    </source>
</evidence>
<dbReference type="Pfam" id="PF16203">
    <property type="entry name" value="ERCC3_RAD25_C"/>
    <property type="match status" value="1"/>
</dbReference>
<feature type="domain" description="Helicase C-terminal" evidence="20">
    <location>
        <begin position="478"/>
        <end position="632"/>
    </location>
</feature>
<evidence type="ECO:0000256" key="1">
    <source>
        <dbReference type="ARBA" id="ARBA00004123"/>
    </source>
</evidence>
<evidence type="ECO:0000256" key="5">
    <source>
        <dbReference type="ARBA" id="ARBA00022801"/>
    </source>
</evidence>
<evidence type="ECO:0000256" key="8">
    <source>
        <dbReference type="ARBA" id="ARBA00023125"/>
    </source>
</evidence>
<keyword evidence="5" id="KW-0378">Hydrolase</keyword>
<dbReference type="SUPFAM" id="SSF52540">
    <property type="entry name" value="P-loop containing nucleoside triphosphate hydrolases"/>
    <property type="match status" value="2"/>
</dbReference>
<dbReference type="AlphaFoldDB" id="A0A814VZQ3"/>
<keyword evidence="8" id="KW-0238">DNA-binding</keyword>
<dbReference type="Proteomes" id="UP000663852">
    <property type="component" value="Unassembled WGS sequence"/>
</dbReference>
<dbReference type="EMBL" id="CAJNOJ010000146">
    <property type="protein sequence ID" value="CAF1197318.1"/>
    <property type="molecule type" value="Genomic_DNA"/>
</dbReference>
<dbReference type="CDD" id="cd18789">
    <property type="entry name" value="SF2_C_XPB"/>
    <property type="match status" value="1"/>
</dbReference>
<dbReference type="NCBIfam" id="TIGR00603">
    <property type="entry name" value="rad25"/>
    <property type="match status" value="1"/>
</dbReference>
<evidence type="ECO:0000256" key="11">
    <source>
        <dbReference type="ARBA" id="ARBA00023242"/>
    </source>
</evidence>
<dbReference type="FunFam" id="3.40.50.300:FF:000117">
    <property type="entry name" value="Putative DNA repair helicase rad25"/>
    <property type="match status" value="1"/>
</dbReference>
<reference evidence="21" key="1">
    <citation type="submission" date="2021-02" db="EMBL/GenBank/DDBJ databases">
        <authorList>
            <person name="Nowell W R."/>
        </authorList>
    </citation>
    <scope>NUCLEOTIDE SEQUENCE</scope>
</reference>
<dbReference type="Gene3D" id="3.40.50.300">
    <property type="entry name" value="P-loop containing nucleotide triphosphate hydrolases"/>
    <property type="match status" value="2"/>
</dbReference>
<keyword evidence="18" id="KW-0472">Membrane</keyword>
<evidence type="ECO:0000259" key="20">
    <source>
        <dbReference type="PROSITE" id="PS51194"/>
    </source>
</evidence>
<dbReference type="Pfam" id="PF13625">
    <property type="entry name" value="Helicase_C_3"/>
    <property type="match status" value="1"/>
</dbReference>
<gene>
    <name evidence="21" type="ORF">EDS130_LOCUS25160</name>
</gene>
<dbReference type="PRINTS" id="PR00851">
    <property type="entry name" value="XRODRMPGMNTB"/>
</dbReference>
<dbReference type="GO" id="GO:0097550">
    <property type="term" value="C:transcription preinitiation complex"/>
    <property type="evidence" value="ECO:0007669"/>
    <property type="project" value="TreeGrafter"/>
</dbReference>
<comment type="similarity">
    <text evidence="2">Belongs to the helicase family. RAD25/XPB subfamily.</text>
</comment>
<evidence type="ECO:0000256" key="14">
    <source>
        <dbReference type="ARBA" id="ARBA00044799"/>
    </source>
</evidence>
<feature type="transmembrane region" description="Helical" evidence="18">
    <location>
        <begin position="714"/>
        <end position="735"/>
    </location>
</feature>
<evidence type="ECO:0000259" key="19">
    <source>
        <dbReference type="PROSITE" id="PS51192"/>
    </source>
</evidence>
<dbReference type="PANTHER" id="PTHR11274:SF0">
    <property type="entry name" value="GENERAL TRANSCRIPTION AND DNA REPAIR FACTOR IIH HELICASE SUBUNIT XPB"/>
    <property type="match status" value="1"/>
</dbReference>
<dbReference type="GO" id="GO:0016787">
    <property type="term" value="F:hydrolase activity"/>
    <property type="evidence" value="ECO:0007669"/>
    <property type="project" value="UniProtKB-KW"/>
</dbReference>
<evidence type="ECO:0000256" key="9">
    <source>
        <dbReference type="ARBA" id="ARBA00023204"/>
    </source>
</evidence>
<dbReference type="InterPro" id="IPR006935">
    <property type="entry name" value="Helicase/UvrB_N"/>
</dbReference>
<evidence type="ECO:0000313" key="21">
    <source>
        <dbReference type="EMBL" id="CAF1197318.1"/>
    </source>
</evidence>
<dbReference type="GO" id="GO:0005675">
    <property type="term" value="C:transcription factor TFIIH holo complex"/>
    <property type="evidence" value="ECO:0007669"/>
    <property type="project" value="TreeGrafter"/>
</dbReference>
<evidence type="ECO:0000256" key="6">
    <source>
        <dbReference type="ARBA" id="ARBA00022806"/>
    </source>
</evidence>
<dbReference type="Pfam" id="PF04851">
    <property type="entry name" value="ResIII"/>
    <property type="match status" value="1"/>
</dbReference>
<dbReference type="SMART" id="SM00487">
    <property type="entry name" value="DEXDc"/>
    <property type="match status" value="1"/>
</dbReference>
<dbReference type="InterPro" id="IPR001650">
    <property type="entry name" value="Helicase_C-like"/>
</dbReference>
<evidence type="ECO:0000256" key="16">
    <source>
        <dbReference type="ARBA" id="ARBA00048988"/>
    </source>
</evidence>
<feature type="region of interest" description="Disordered" evidence="17">
    <location>
        <begin position="1"/>
        <end position="34"/>
    </location>
</feature>
<dbReference type="GO" id="GO:0043138">
    <property type="term" value="F:3'-5' DNA helicase activity"/>
    <property type="evidence" value="ECO:0007669"/>
    <property type="project" value="UniProtKB-EC"/>
</dbReference>
<keyword evidence="11" id="KW-0539">Nucleus</keyword>
<feature type="domain" description="Helicase ATP-binding" evidence="19">
    <location>
        <begin position="262"/>
        <end position="423"/>
    </location>
</feature>
<keyword evidence="18" id="KW-1133">Transmembrane helix</keyword>
<evidence type="ECO:0000256" key="17">
    <source>
        <dbReference type="SAM" id="MobiDB-lite"/>
    </source>
</evidence>
<proteinExistence type="inferred from homology"/>
<sequence length="767" mass="87161">MNKQSVSEEWNEQRSKKIKRTSQSSDDESARGDAYTSFEDRCLATELKDTHEERPLSYTSDGHIILESFTSDHQRAQDLLFAIAEPIHDLERSNIYKITANSLHTAMYFGLNTEGILEDLRDLSKMNVPICIIDLIKSCTAEYGKVRLVLKQNRYFVECISSHVLTTLLQDPQIQECRLAPIDETVDTSLEDFENRLENVQSTSFEVNQAKVVMLRKRCQQLKYPLVEDYAFAEDTLIPNLNIQLSSKATLRPYQEESLRKVFNNGRARSGVIVLPCGAGKSLVGVAAACAINKRCLVLCNSNVSVEQWREQFKMWSTANDGIIRLLTSKNKNNFNNSGICISTYQMVASNTGHTADTSRVLKSLKNHDWGLILLDEVHMCPADSFRRILNTVRAHIKLGLTATPVREDDRIIDLNFLVGPSLYEANWMALQNAGFIATVRCAEVQCAMTSEFLREYRFTSDDSLKRRLSVFNPNKFRACQALIEYHEQRSDKIIVFCDDVSAVRVYALKLVKPFIHGKVSHSERMVLLQNFQRNPKINTIFISRVGDAAFDLPEANVVIQLSSHGSSRRQEAQRLGRILRSKRNAGASGNNAFFYSLMSEQTDEMSYSSGRQRFLKERGYSYEKLSDADLVSDQTQLQFSTSEQQEQLLREVLTMSDQEEDEKVKKPPANKKKATPIHPLFRLFRNILLDMATKYDPIPTSTPPETLSRSNKWSLVYLDLAIGMSILGLTFLIISIHIQKENGIDGIHRAGTAMMSVSIELYNFVR</sequence>
<dbReference type="InterPro" id="IPR032438">
    <property type="entry name" value="ERCC3_RAD25_C"/>
</dbReference>
<accession>A0A814VZQ3</accession>
<dbReference type="InterPro" id="IPR050615">
    <property type="entry name" value="ATP-dep_DNA_Helicase"/>
</dbReference>
<keyword evidence="10" id="KW-0413">Isomerase</keyword>
<dbReference type="GO" id="GO:0006367">
    <property type="term" value="P:transcription initiation at RNA polymerase II promoter"/>
    <property type="evidence" value="ECO:0007669"/>
    <property type="project" value="InterPro"/>
</dbReference>
<comment type="catalytic activity">
    <reaction evidence="16">
        <text>ATP + H2O = ADP + phosphate + H(+)</text>
        <dbReference type="Rhea" id="RHEA:13065"/>
        <dbReference type="ChEBI" id="CHEBI:15377"/>
        <dbReference type="ChEBI" id="CHEBI:15378"/>
        <dbReference type="ChEBI" id="CHEBI:30616"/>
        <dbReference type="ChEBI" id="CHEBI:43474"/>
        <dbReference type="ChEBI" id="CHEBI:456216"/>
        <dbReference type="EC" id="5.6.2.4"/>
    </reaction>
</comment>
<dbReference type="InterPro" id="IPR027417">
    <property type="entry name" value="P-loop_NTPase"/>
</dbReference>
<dbReference type="GO" id="GO:0003677">
    <property type="term" value="F:DNA binding"/>
    <property type="evidence" value="ECO:0007669"/>
    <property type="project" value="UniProtKB-KW"/>
</dbReference>
<evidence type="ECO:0000256" key="4">
    <source>
        <dbReference type="ARBA" id="ARBA00022763"/>
    </source>
</evidence>
<evidence type="ECO:0000256" key="2">
    <source>
        <dbReference type="ARBA" id="ARBA00006637"/>
    </source>
</evidence>
<organism evidence="21 22">
    <name type="scientific">Adineta ricciae</name>
    <name type="common">Rotifer</name>
    <dbReference type="NCBI Taxonomy" id="249248"/>
    <lineage>
        <taxon>Eukaryota</taxon>
        <taxon>Metazoa</taxon>
        <taxon>Spiralia</taxon>
        <taxon>Gnathifera</taxon>
        <taxon>Rotifera</taxon>
        <taxon>Eurotatoria</taxon>
        <taxon>Bdelloidea</taxon>
        <taxon>Adinetida</taxon>
        <taxon>Adinetidae</taxon>
        <taxon>Adineta</taxon>
    </lineage>
</organism>
<dbReference type="OrthoDB" id="10262986at2759"/>
<dbReference type="GO" id="GO:0006289">
    <property type="term" value="P:nucleotide-excision repair"/>
    <property type="evidence" value="ECO:0007669"/>
    <property type="project" value="InterPro"/>
</dbReference>
<dbReference type="SMART" id="SM00490">
    <property type="entry name" value="HELICc"/>
    <property type="match status" value="1"/>
</dbReference>
<dbReference type="InterPro" id="IPR032830">
    <property type="entry name" value="XPB/Ssl2_N"/>
</dbReference>
<evidence type="ECO:0000256" key="13">
    <source>
        <dbReference type="ARBA" id="ARBA00034808"/>
    </source>
</evidence>
<evidence type="ECO:0000256" key="18">
    <source>
        <dbReference type="SAM" id="Phobius"/>
    </source>
</evidence>
<dbReference type="PANTHER" id="PTHR11274">
    <property type="entry name" value="RAD25/XP-B DNA REPAIR HELICASE"/>
    <property type="match status" value="1"/>
</dbReference>
<dbReference type="CDD" id="cd18029">
    <property type="entry name" value="DEXHc_XPB"/>
    <property type="match status" value="1"/>
</dbReference>
<dbReference type="PROSITE" id="PS51194">
    <property type="entry name" value="HELICASE_CTER"/>
    <property type="match status" value="1"/>
</dbReference>
<keyword evidence="6" id="KW-0347">Helicase</keyword>
<dbReference type="InterPro" id="IPR001161">
    <property type="entry name" value="XPB/Ssl2"/>
</dbReference>
<dbReference type="PROSITE" id="PS51192">
    <property type="entry name" value="HELICASE_ATP_BIND_1"/>
    <property type="match status" value="1"/>
</dbReference>
<evidence type="ECO:0000256" key="12">
    <source>
        <dbReference type="ARBA" id="ARBA00034617"/>
    </source>
</evidence>
<dbReference type="EC" id="5.6.2.4" evidence="13"/>
<keyword evidence="7" id="KW-0067">ATP-binding</keyword>
<keyword evidence="18" id="KW-0812">Transmembrane</keyword>
<dbReference type="GO" id="GO:0000112">
    <property type="term" value="C:nucleotide-excision repair factor 3 complex"/>
    <property type="evidence" value="ECO:0007669"/>
    <property type="project" value="TreeGrafter"/>
</dbReference>
<keyword evidence="9" id="KW-0234">DNA repair</keyword>
<name>A0A814VZQ3_ADIRI</name>
<dbReference type="InterPro" id="IPR014001">
    <property type="entry name" value="Helicase_ATP-bd"/>
</dbReference>